<dbReference type="EMBL" id="BTSX01000003">
    <property type="protein sequence ID" value="GMS91118.1"/>
    <property type="molecule type" value="Genomic_DNA"/>
</dbReference>
<evidence type="ECO:0000313" key="1">
    <source>
        <dbReference type="EMBL" id="GMS91118.1"/>
    </source>
</evidence>
<comment type="caution">
    <text evidence="1">The sequence shown here is derived from an EMBL/GenBank/DDBJ whole genome shotgun (WGS) entry which is preliminary data.</text>
</comment>
<accession>A0AAV5TAL4</accession>
<name>A0AAV5TAL4_9BILA</name>
<proteinExistence type="predicted"/>
<dbReference type="AlphaFoldDB" id="A0AAV5TAL4"/>
<reference evidence="1" key="1">
    <citation type="submission" date="2023-10" db="EMBL/GenBank/DDBJ databases">
        <title>Genome assembly of Pristionchus species.</title>
        <authorList>
            <person name="Yoshida K."/>
            <person name="Sommer R.J."/>
        </authorList>
    </citation>
    <scope>NUCLEOTIDE SEQUENCE</scope>
    <source>
        <strain evidence="1">RS0144</strain>
    </source>
</reference>
<evidence type="ECO:0000313" key="2">
    <source>
        <dbReference type="Proteomes" id="UP001432027"/>
    </source>
</evidence>
<feature type="non-terminal residue" evidence="1">
    <location>
        <position position="195"/>
    </location>
</feature>
<gene>
    <name evidence="1" type="ORF">PENTCL1PPCAC_13294</name>
</gene>
<dbReference type="Proteomes" id="UP001432027">
    <property type="component" value="Unassembled WGS sequence"/>
</dbReference>
<sequence length="195" mass="21573">CSNPCHLYVSITDQSRFYASNSLVQTPKGFASLESIADMRNTTNGQKLPLEISNRPTLTIENWNMNYVAGPLVLYIVNKQAPNFASAEVYEADGFFRKESKANALTVMSARPFSLQQKRKEKQRVFAHLTGFDTLVQDKDSCLTVYDLTGSPFPGFSMVINAPIVSLFYDLDKFNVSAGDLSAKIGISAVHTISK</sequence>
<keyword evidence="2" id="KW-1185">Reference proteome</keyword>
<organism evidence="1 2">
    <name type="scientific">Pristionchus entomophagus</name>
    <dbReference type="NCBI Taxonomy" id="358040"/>
    <lineage>
        <taxon>Eukaryota</taxon>
        <taxon>Metazoa</taxon>
        <taxon>Ecdysozoa</taxon>
        <taxon>Nematoda</taxon>
        <taxon>Chromadorea</taxon>
        <taxon>Rhabditida</taxon>
        <taxon>Rhabditina</taxon>
        <taxon>Diplogasteromorpha</taxon>
        <taxon>Diplogasteroidea</taxon>
        <taxon>Neodiplogasteridae</taxon>
        <taxon>Pristionchus</taxon>
    </lineage>
</organism>
<protein>
    <submittedName>
        <fullName evidence="1">Uncharacterized protein</fullName>
    </submittedName>
</protein>
<feature type="non-terminal residue" evidence="1">
    <location>
        <position position="1"/>
    </location>
</feature>